<keyword evidence="1" id="KW-0732">Signal</keyword>
<gene>
    <name evidence="2" type="ORF">PARMNEM_LOCUS7220</name>
</gene>
<dbReference type="AlphaFoldDB" id="A0AAV1KWL3"/>
<feature type="chain" id="PRO_5043886398" evidence="1">
    <location>
        <begin position="25"/>
        <end position="218"/>
    </location>
</feature>
<dbReference type="PROSITE" id="PS51257">
    <property type="entry name" value="PROKAR_LIPOPROTEIN"/>
    <property type="match status" value="1"/>
</dbReference>
<organism evidence="2 3">
    <name type="scientific">Parnassius mnemosyne</name>
    <name type="common">clouded apollo</name>
    <dbReference type="NCBI Taxonomy" id="213953"/>
    <lineage>
        <taxon>Eukaryota</taxon>
        <taxon>Metazoa</taxon>
        <taxon>Ecdysozoa</taxon>
        <taxon>Arthropoda</taxon>
        <taxon>Hexapoda</taxon>
        <taxon>Insecta</taxon>
        <taxon>Pterygota</taxon>
        <taxon>Neoptera</taxon>
        <taxon>Endopterygota</taxon>
        <taxon>Lepidoptera</taxon>
        <taxon>Glossata</taxon>
        <taxon>Ditrysia</taxon>
        <taxon>Papilionoidea</taxon>
        <taxon>Papilionidae</taxon>
        <taxon>Parnassiinae</taxon>
        <taxon>Parnassini</taxon>
        <taxon>Parnassius</taxon>
        <taxon>Driopa</taxon>
    </lineage>
</organism>
<evidence type="ECO:0000313" key="2">
    <source>
        <dbReference type="EMBL" id="CAK1586239.1"/>
    </source>
</evidence>
<dbReference type="EMBL" id="CAVLGL010000080">
    <property type="protein sequence ID" value="CAK1586239.1"/>
    <property type="molecule type" value="Genomic_DNA"/>
</dbReference>
<evidence type="ECO:0000256" key="1">
    <source>
        <dbReference type="SAM" id="SignalP"/>
    </source>
</evidence>
<feature type="signal peptide" evidence="1">
    <location>
        <begin position="1"/>
        <end position="24"/>
    </location>
</feature>
<name>A0AAV1KWL3_9NEOP</name>
<accession>A0AAV1KWL3</accession>
<protein>
    <submittedName>
        <fullName evidence="2">Uncharacterized protein</fullName>
    </submittedName>
</protein>
<dbReference type="Proteomes" id="UP001314205">
    <property type="component" value="Unassembled WGS sequence"/>
</dbReference>
<proteinExistence type="predicted"/>
<comment type="caution">
    <text evidence="2">The sequence shown here is derived from an EMBL/GenBank/DDBJ whole genome shotgun (WGS) entry which is preliminary data.</text>
</comment>
<keyword evidence="3" id="KW-1185">Reference proteome</keyword>
<reference evidence="2 3" key="1">
    <citation type="submission" date="2023-11" db="EMBL/GenBank/DDBJ databases">
        <authorList>
            <person name="Hedman E."/>
            <person name="Englund M."/>
            <person name="Stromberg M."/>
            <person name="Nyberg Akerstrom W."/>
            <person name="Nylinder S."/>
            <person name="Jareborg N."/>
            <person name="Kallberg Y."/>
            <person name="Kronander E."/>
        </authorList>
    </citation>
    <scope>NUCLEOTIDE SEQUENCE [LARGE SCALE GENOMIC DNA]</scope>
</reference>
<sequence>MRINIVVMLAKVIFISTIIASCQASGIGHYVPAVRSFPVVRYAPFFNFPNAVRSIHAVAPPLPAFAPAPPAPAPLLPAPLSAPVLPPPALPAPYLPATAFAPAPALPAPLPAPVLPAPAFATAYAPAFRAVAPAAPFVAPVLPKIAPALPVLPSAPAVAPTRFFNAVPAQSTVPFNPIVRAVAPTYSVTPYANNFYHYGKYLSPQFLPAHLEKQFAWK</sequence>
<evidence type="ECO:0000313" key="3">
    <source>
        <dbReference type="Proteomes" id="UP001314205"/>
    </source>
</evidence>